<gene>
    <name evidence="1" type="ORF">SS50377_28571</name>
</gene>
<dbReference type="EMBL" id="AUWU02000009">
    <property type="protein sequence ID" value="KAH0569615.1"/>
    <property type="molecule type" value="Genomic_DNA"/>
</dbReference>
<comment type="caution">
    <text evidence="1">The sequence shown here is derived from an EMBL/GenBank/DDBJ whole genome shotgun (WGS) entry which is preliminary data.</text>
</comment>
<dbReference type="Proteomes" id="UP000018208">
    <property type="component" value="Unassembled WGS sequence"/>
</dbReference>
<dbReference type="KEGG" id="ssao:94302594"/>
<protein>
    <submittedName>
        <fullName evidence="1">Uncharacterized protein</fullName>
    </submittedName>
</protein>
<reference evidence="1 2" key="1">
    <citation type="journal article" date="2014" name="PLoS Genet.">
        <title>The Genome of Spironucleus salmonicida Highlights a Fish Pathogen Adapted to Fluctuating Environments.</title>
        <authorList>
            <person name="Xu F."/>
            <person name="Jerlstrom-Hultqvist J."/>
            <person name="Einarsson E."/>
            <person name="Astvaldsson A."/>
            <person name="Svard S.G."/>
            <person name="Andersson J.O."/>
        </authorList>
    </citation>
    <scope>NUCLEOTIDE SEQUENCE [LARGE SCALE GENOMIC DNA]</scope>
    <source>
        <strain evidence="1 2">ATCC 50377</strain>
    </source>
</reference>
<organism evidence="1 2">
    <name type="scientific">Spironucleus salmonicida</name>
    <dbReference type="NCBI Taxonomy" id="348837"/>
    <lineage>
        <taxon>Eukaryota</taxon>
        <taxon>Metamonada</taxon>
        <taxon>Diplomonadida</taxon>
        <taxon>Hexamitidae</taxon>
        <taxon>Hexamitinae</taxon>
        <taxon>Spironucleus</taxon>
    </lineage>
</organism>
<keyword evidence="2" id="KW-1185">Reference proteome</keyword>
<name>A0A9P8RUG7_9EUKA</name>
<accession>A0A9P8RUG7</accession>
<evidence type="ECO:0000313" key="1">
    <source>
        <dbReference type="EMBL" id="KAH0569615.1"/>
    </source>
</evidence>
<dbReference type="RefSeq" id="XP_067760388.1">
    <property type="nucleotide sequence ID" value="XM_067912331.1"/>
</dbReference>
<proteinExistence type="predicted"/>
<evidence type="ECO:0000313" key="2">
    <source>
        <dbReference type="Proteomes" id="UP000018208"/>
    </source>
</evidence>
<dbReference type="AlphaFoldDB" id="A0A9P8RUG7"/>
<dbReference type="GeneID" id="94302594"/>
<sequence length="89" mass="10406">MDIQQLQEEHFKLASILLEVQDKPTKAEVKEYQQMRTQMKKNMILHGNIISTLKEITHIDFSGHSLIDIINFLSQEDQVYINQHGVDNL</sequence>